<dbReference type="Proteomes" id="UP001524502">
    <property type="component" value="Unassembled WGS sequence"/>
</dbReference>
<feature type="domain" description="Transposase (putative) YhgA-like" evidence="1">
    <location>
        <begin position="66"/>
        <end position="136"/>
    </location>
</feature>
<evidence type="ECO:0000313" key="3">
    <source>
        <dbReference type="Proteomes" id="UP001524502"/>
    </source>
</evidence>
<dbReference type="RefSeq" id="WP_256131575.1">
    <property type="nucleotide sequence ID" value="NZ_JANFXK010000005.1"/>
</dbReference>
<reference evidence="2 3" key="1">
    <citation type="submission" date="2022-06" db="EMBL/GenBank/DDBJ databases">
        <title>Isolation of gut microbiota from human fecal samples.</title>
        <authorList>
            <person name="Pamer E.G."/>
            <person name="Barat B."/>
            <person name="Waligurski E."/>
            <person name="Medina S."/>
            <person name="Paddock L."/>
            <person name="Mostad J."/>
        </authorList>
    </citation>
    <scope>NUCLEOTIDE SEQUENCE [LARGE SCALE GENOMIC DNA]</scope>
    <source>
        <strain evidence="2 3">SL.3.17</strain>
    </source>
</reference>
<dbReference type="Pfam" id="PF04754">
    <property type="entry name" value="Transposase_31"/>
    <property type="match status" value="1"/>
</dbReference>
<organism evidence="2 3">
    <name type="scientific">Anaerovorax odorimutans</name>
    <dbReference type="NCBI Taxonomy" id="109327"/>
    <lineage>
        <taxon>Bacteria</taxon>
        <taxon>Bacillati</taxon>
        <taxon>Bacillota</taxon>
        <taxon>Clostridia</taxon>
        <taxon>Peptostreptococcales</taxon>
        <taxon>Anaerovoracaceae</taxon>
        <taxon>Anaerovorax</taxon>
    </lineage>
</organism>
<comment type="caution">
    <text evidence="2">The sequence shown here is derived from an EMBL/GenBank/DDBJ whole genome shotgun (WGS) entry which is preliminary data.</text>
</comment>
<keyword evidence="3" id="KW-1185">Reference proteome</keyword>
<accession>A0ABT1RMH6</accession>
<dbReference type="EMBL" id="JANFXK010000005">
    <property type="protein sequence ID" value="MCQ4636391.1"/>
    <property type="molecule type" value="Genomic_DNA"/>
</dbReference>
<evidence type="ECO:0000313" key="2">
    <source>
        <dbReference type="EMBL" id="MCQ4636391.1"/>
    </source>
</evidence>
<protein>
    <submittedName>
        <fullName evidence="2">Rpn family recombination-promoting nuclease/putative transposase</fullName>
    </submittedName>
</protein>
<gene>
    <name evidence="2" type="ORF">NE619_06590</name>
</gene>
<proteinExistence type="predicted"/>
<evidence type="ECO:0000259" key="1">
    <source>
        <dbReference type="Pfam" id="PF04754"/>
    </source>
</evidence>
<sequence length="304" mass="34975">MKKVKRTYKDGIFRQLFNEKEKILELYNALSGNNYPKGTPVEIITLEDAIFGDLKNDLAFIIHNRLIVLIEHQSTVNPNMPLRMLGYIAKEYERLTYSRAIYSKRLLPIPTPELYVFYNGEEPQPLEQELKISDAFLEKCGKIALEVVVKVINVNYDKGAEVLKRCQTLREYSQFVSVIRGKWKESGDLEAAIKESIEACIDQGVLREFLKKNGGDIVSFLYEELSREECEAIREEDGYEKGKTEGYQKGKTDGYETGKIDGTKEGIQKARRIFKLHMEGKSPQEIARLCDERLETVKEILDLS</sequence>
<name>A0ABT1RMH6_9FIRM</name>
<dbReference type="InterPro" id="IPR006842">
    <property type="entry name" value="Transposase_31"/>
</dbReference>